<dbReference type="InterPro" id="IPR020946">
    <property type="entry name" value="Flavin_mOase-like"/>
</dbReference>
<dbReference type="GO" id="GO:0004497">
    <property type="term" value="F:monooxygenase activity"/>
    <property type="evidence" value="ECO:0007669"/>
    <property type="project" value="UniProtKB-KW"/>
</dbReference>
<gene>
    <name evidence="8" type="ORF">ACJRO7_019522</name>
</gene>
<dbReference type="PIRSF" id="PIRSF000332">
    <property type="entry name" value="FMO"/>
    <property type="match status" value="1"/>
</dbReference>
<evidence type="ECO:0000313" key="9">
    <source>
        <dbReference type="Proteomes" id="UP001634007"/>
    </source>
</evidence>
<dbReference type="SUPFAM" id="SSF51905">
    <property type="entry name" value="FAD/NAD(P)-binding domain"/>
    <property type="match status" value="2"/>
</dbReference>
<reference evidence="8 9" key="1">
    <citation type="submission" date="2024-11" db="EMBL/GenBank/DDBJ databases">
        <title>Chromosome-level genome assembly of Eucalyptus globulus Labill. provides insights into its genome evolution.</title>
        <authorList>
            <person name="Li X."/>
        </authorList>
    </citation>
    <scope>NUCLEOTIDE SEQUENCE [LARGE SCALE GENOMIC DNA]</scope>
    <source>
        <strain evidence="8">CL2024</strain>
        <tissue evidence="8">Fresh tender leaves</tissue>
    </source>
</reference>
<keyword evidence="4" id="KW-0521">NADP</keyword>
<dbReference type="PRINTS" id="PR00370">
    <property type="entry name" value="FMOXYGENASE"/>
</dbReference>
<evidence type="ECO:0000313" key="8">
    <source>
        <dbReference type="EMBL" id="KAL3738003.1"/>
    </source>
</evidence>
<evidence type="ECO:0000256" key="2">
    <source>
        <dbReference type="ARBA" id="ARBA00022630"/>
    </source>
</evidence>
<dbReference type="FunFam" id="3.50.50.60:FF:000099">
    <property type="entry name" value="Flavin-containing monooxygenase"/>
    <property type="match status" value="1"/>
</dbReference>
<evidence type="ECO:0000256" key="7">
    <source>
        <dbReference type="RuleBase" id="RU361177"/>
    </source>
</evidence>
<keyword evidence="9" id="KW-1185">Reference proteome</keyword>
<dbReference type="EC" id="1.-.-.-" evidence="7"/>
<dbReference type="Pfam" id="PF00743">
    <property type="entry name" value="FMO-like"/>
    <property type="match status" value="2"/>
</dbReference>
<dbReference type="EMBL" id="JBJKBG010000005">
    <property type="protein sequence ID" value="KAL3738003.1"/>
    <property type="molecule type" value="Genomic_DNA"/>
</dbReference>
<dbReference type="InterPro" id="IPR050346">
    <property type="entry name" value="FMO-like"/>
</dbReference>
<sequence>MVSQHVAVIGAGAAGLVAARELHREGHRVVVFERGSRVGGTWVYTPVTEPDPLGIDPSRPVVHSSLYKSLRTNLPREVMGFGDYPFLPREDGSGDPRRYPGHEEVLAYLEDFTREFGLEEVVKFEKEIAGVRKAEEEEGGKWKVAWTMRNDGRGGGGREEEVFDAVVVCNGHYTEPRIAEIPGIDLWPGKQMHSHNYRTPEPFRDLVVVLIGSAASAVDVSRDIAKVAREVHVASRSYEYDTLGMQSGHDNMWLHPMIEKAHEDGKVTFLDGSYVGADIILHCTGYKYHFPFLETNGIVSVDDNRVGPLYKHVFPPHLAPWLSFVGLPWKAVPFPQFEHQSKWIAGVLSGRISLPSEEEMMEDVKDLYSELKALGIPKRYTHNLANSQFEYNDWLAVQSGSQPSEEWRKEMYLESTRKMQARPEVYRDEEIDETLISQAHEDFAKFPSHR</sequence>
<dbReference type="Gene3D" id="3.50.50.60">
    <property type="entry name" value="FAD/NAD(P)-binding domain"/>
    <property type="match status" value="2"/>
</dbReference>
<keyword evidence="6 7" id="KW-0503">Monooxygenase</keyword>
<dbReference type="Proteomes" id="UP001634007">
    <property type="component" value="Unassembled WGS sequence"/>
</dbReference>
<dbReference type="InterPro" id="IPR036188">
    <property type="entry name" value="FAD/NAD-bd_sf"/>
</dbReference>
<comment type="similarity">
    <text evidence="1 7">Belongs to the FMO family.</text>
</comment>
<comment type="caution">
    <text evidence="8">The sequence shown here is derived from an EMBL/GenBank/DDBJ whole genome shotgun (WGS) entry which is preliminary data.</text>
</comment>
<evidence type="ECO:0000256" key="4">
    <source>
        <dbReference type="ARBA" id="ARBA00022857"/>
    </source>
</evidence>
<evidence type="ECO:0000256" key="1">
    <source>
        <dbReference type="ARBA" id="ARBA00009183"/>
    </source>
</evidence>
<comment type="cofactor">
    <cofactor evidence="7">
        <name>FAD</name>
        <dbReference type="ChEBI" id="CHEBI:57692"/>
    </cofactor>
</comment>
<protein>
    <recommendedName>
        <fullName evidence="7">Flavin-containing monooxygenase</fullName>
        <ecNumber evidence="7">1.-.-.-</ecNumber>
    </recommendedName>
</protein>
<keyword evidence="2 7" id="KW-0285">Flavoprotein</keyword>
<evidence type="ECO:0000256" key="6">
    <source>
        <dbReference type="ARBA" id="ARBA00023033"/>
    </source>
</evidence>
<dbReference type="InterPro" id="IPR000960">
    <property type="entry name" value="Flavin_mOase"/>
</dbReference>
<keyword evidence="3 7" id="KW-0274">FAD</keyword>
<accession>A0ABD3KFA7</accession>
<dbReference type="PANTHER" id="PTHR23023">
    <property type="entry name" value="DIMETHYLANILINE MONOOXYGENASE"/>
    <property type="match status" value="1"/>
</dbReference>
<evidence type="ECO:0000256" key="5">
    <source>
        <dbReference type="ARBA" id="ARBA00023002"/>
    </source>
</evidence>
<evidence type="ECO:0000256" key="3">
    <source>
        <dbReference type="ARBA" id="ARBA00022827"/>
    </source>
</evidence>
<organism evidence="8 9">
    <name type="scientific">Eucalyptus globulus</name>
    <name type="common">Tasmanian blue gum</name>
    <dbReference type="NCBI Taxonomy" id="34317"/>
    <lineage>
        <taxon>Eukaryota</taxon>
        <taxon>Viridiplantae</taxon>
        <taxon>Streptophyta</taxon>
        <taxon>Embryophyta</taxon>
        <taxon>Tracheophyta</taxon>
        <taxon>Spermatophyta</taxon>
        <taxon>Magnoliopsida</taxon>
        <taxon>eudicotyledons</taxon>
        <taxon>Gunneridae</taxon>
        <taxon>Pentapetalae</taxon>
        <taxon>rosids</taxon>
        <taxon>malvids</taxon>
        <taxon>Myrtales</taxon>
        <taxon>Myrtaceae</taxon>
        <taxon>Myrtoideae</taxon>
        <taxon>Eucalypteae</taxon>
        <taxon>Eucalyptus</taxon>
    </lineage>
</organism>
<keyword evidence="5 7" id="KW-0560">Oxidoreductase</keyword>
<proteinExistence type="inferred from homology"/>
<name>A0ABD3KFA7_EUCGL</name>
<dbReference type="AlphaFoldDB" id="A0ABD3KFA7"/>